<dbReference type="eggNOG" id="COG5653">
    <property type="taxonomic scope" value="Bacteria"/>
</dbReference>
<sequence>MDLARTPALTGGAKPVSVRAPMRGVLHLLDTQTVDSKAFRQDWRSLALRAAEPNPFFESWFTLPSFEQFADSQDFKLAAYWIGGRLAGIMPLRQSSSYYGHSLPHVSTWLHNHSFCGAPLVANGCEKDFWKALLAYLDRAPGPALFMHLPALPENGPLDQALTAVLQESGRANALVDRHERAMLSSDLSAEDYLAQAMSAKKRKELRRQHKRLCELGNLTFERLDATECIEPWIEQYLTLEAAGWKGDAGSALKSDPASYTFFADAIYACAHEGRLERLALRLDGKLIAMLANFVTAPGAYSFKTAFDEDYARFSPGLLLQLENLKILNRAGIAWTDSCAIEGHSMIERIWREKRKFISRNIAIGGSLRRLTARALMAYETRERG</sequence>
<gene>
    <name evidence="2" type="ORF">EH31_07395</name>
</gene>
<evidence type="ECO:0000259" key="1">
    <source>
        <dbReference type="Pfam" id="PF13480"/>
    </source>
</evidence>
<name>A0A074MBL9_ERYLO</name>
<keyword evidence="3" id="KW-1185">Reference proteome</keyword>
<dbReference type="STRING" id="1044.EH31_07395"/>
<dbReference type="AlphaFoldDB" id="A0A074MBL9"/>
<accession>A0A074MBL9</accession>
<dbReference type="Gene3D" id="3.40.630.30">
    <property type="match status" value="1"/>
</dbReference>
<dbReference type="RefSeq" id="WP_081853271.1">
    <property type="nucleotide sequence ID" value="NZ_JMIW01000002.1"/>
</dbReference>
<dbReference type="EMBL" id="JMIW01000002">
    <property type="protein sequence ID" value="KEO90854.1"/>
    <property type="molecule type" value="Genomic_DNA"/>
</dbReference>
<proteinExistence type="predicted"/>
<dbReference type="InterPro" id="IPR038740">
    <property type="entry name" value="BioF2-like_GNAT_dom"/>
</dbReference>
<evidence type="ECO:0000313" key="2">
    <source>
        <dbReference type="EMBL" id="KEO90854.1"/>
    </source>
</evidence>
<dbReference type="Proteomes" id="UP000027647">
    <property type="component" value="Unassembled WGS sequence"/>
</dbReference>
<protein>
    <submittedName>
        <fullName evidence="2">Cellulose biosynthesis protein CelD</fullName>
    </submittedName>
</protein>
<reference evidence="2 3" key="1">
    <citation type="submission" date="2014-04" db="EMBL/GenBank/DDBJ databases">
        <title>A comprehensive comparison of genomes of Erythrobacter spp. strains.</title>
        <authorList>
            <person name="Zheng Q."/>
        </authorList>
    </citation>
    <scope>NUCLEOTIDE SEQUENCE [LARGE SCALE GENOMIC DNA]</scope>
    <source>
        <strain evidence="2 3">DSM 6997</strain>
    </source>
</reference>
<dbReference type="Pfam" id="PF13480">
    <property type="entry name" value="Acetyltransf_6"/>
    <property type="match status" value="1"/>
</dbReference>
<feature type="domain" description="BioF2-like acetyltransferase" evidence="1">
    <location>
        <begin position="200"/>
        <end position="337"/>
    </location>
</feature>
<comment type="caution">
    <text evidence="2">The sequence shown here is derived from an EMBL/GenBank/DDBJ whole genome shotgun (WGS) entry which is preliminary data.</text>
</comment>
<organism evidence="2 3">
    <name type="scientific">Erythrobacter longus</name>
    <dbReference type="NCBI Taxonomy" id="1044"/>
    <lineage>
        <taxon>Bacteria</taxon>
        <taxon>Pseudomonadati</taxon>
        <taxon>Pseudomonadota</taxon>
        <taxon>Alphaproteobacteria</taxon>
        <taxon>Sphingomonadales</taxon>
        <taxon>Erythrobacteraceae</taxon>
        <taxon>Erythrobacter/Porphyrobacter group</taxon>
        <taxon>Erythrobacter</taxon>
    </lineage>
</organism>
<dbReference type="InterPro" id="IPR016181">
    <property type="entry name" value="Acyl_CoA_acyltransferase"/>
</dbReference>
<evidence type="ECO:0000313" key="3">
    <source>
        <dbReference type="Proteomes" id="UP000027647"/>
    </source>
</evidence>
<dbReference type="SUPFAM" id="SSF55729">
    <property type="entry name" value="Acyl-CoA N-acyltransferases (Nat)"/>
    <property type="match status" value="1"/>
</dbReference>